<evidence type="ECO:0000256" key="8">
    <source>
        <dbReference type="SAM" id="MobiDB-lite"/>
    </source>
</evidence>
<comment type="caution">
    <text evidence="10">The sequence shown here is derived from an EMBL/GenBank/DDBJ whole genome shotgun (WGS) entry which is preliminary data.</text>
</comment>
<name>A0A3E1K4R5_9GAMM</name>
<dbReference type="InterPro" id="IPR045584">
    <property type="entry name" value="Pilin-like"/>
</dbReference>
<protein>
    <submittedName>
        <fullName evidence="10">Prepilin-type N-terminal cleavage/methylation domain-containing protein</fullName>
    </submittedName>
</protein>
<dbReference type="EMBL" id="QUZK01000052">
    <property type="protein sequence ID" value="RFF29033.1"/>
    <property type="molecule type" value="Genomic_DNA"/>
</dbReference>
<dbReference type="InterPro" id="IPR012902">
    <property type="entry name" value="N_methyl_site"/>
</dbReference>
<evidence type="ECO:0000256" key="2">
    <source>
        <dbReference type="ARBA" id="ARBA00022475"/>
    </source>
</evidence>
<keyword evidence="3" id="KW-0488">Methylation</keyword>
<dbReference type="PROSITE" id="PS00409">
    <property type="entry name" value="PROKAR_NTER_METHYL"/>
    <property type="match status" value="1"/>
</dbReference>
<proteinExistence type="predicted"/>
<evidence type="ECO:0000256" key="6">
    <source>
        <dbReference type="ARBA" id="ARBA00022989"/>
    </source>
</evidence>
<dbReference type="GO" id="GO:0005886">
    <property type="term" value="C:plasma membrane"/>
    <property type="evidence" value="ECO:0007669"/>
    <property type="project" value="UniProtKB-SubCell"/>
</dbReference>
<evidence type="ECO:0000313" key="11">
    <source>
        <dbReference type="Proteomes" id="UP000260351"/>
    </source>
</evidence>
<dbReference type="InterPro" id="IPR051621">
    <property type="entry name" value="T2SS_protein_J"/>
</dbReference>
<reference evidence="10 11" key="1">
    <citation type="submission" date="2018-08" db="EMBL/GenBank/DDBJ databases">
        <title>Wenzhouxiangella salilacus sp. nov., a novel bacterium isolated from a saline lake in Xinjiang Province, China.</title>
        <authorList>
            <person name="Han S."/>
        </authorList>
    </citation>
    <scope>NUCLEOTIDE SEQUENCE [LARGE SCALE GENOMIC DNA]</scope>
    <source>
        <strain evidence="10 11">XDB06</strain>
    </source>
</reference>
<keyword evidence="2" id="KW-1003">Cell membrane</keyword>
<dbReference type="PANTHER" id="PTHR39583">
    <property type="entry name" value="TYPE II SECRETION SYSTEM PROTEIN J-RELATED"/>
    <property type="match status" value="1"/>
</dbReference>
<dbReference type="AlphaFoldDB" id="A0A3E1K4R5"/>
<evidence type="ECO:0000256" key="3">
    <source>
        <dbReference type="ARBA" id="ARBA00022481"/>
    </source>
</evidence>
<dbReference type="Pfam" id="PF07963">
    <property type="entry name" value="N_methyl"/>
    <property type="match status" value="1"/>
</dbReference>
<keyword evidence="4" id="KW-0997">Cell inner membrane</keyword>
<keyword evidence="11" id="KW-1185">Reference proteome</keyword>
<evidence type="ECO:0000256" key="4">
    <source>
        <dbReference type="ARBA" id="ARBA00022519"/>
    </source>
</evidence>
<gene>
    <name evidence="10" type="ORF">DZC52_14345</name>
</gene>
<keyword evidence="7 9" id="KW-0472">Membrane</keyword>
<accession>A0A3E1K4R5</accession>
<keyword evidence="6 9" id="KW-1133">Transmembrane helix</keyword>
<dbReference type="Proteomes" id="UP000260351">
    <property type="component" value="Unassembled WGS sequence"/>
</dbReference>
<sequence length="263" mass="29554">MRAWRRVSGSGSRVGPARRVQEGPGSGSGTPCRRRRQGGFTLIEVLLAIALVSIIMAMAYGGFRASVRATKSGEEVIEQTNRLRVVQQFVRRQLMQSRALIIEQFEDGEIVRFQGDRDHVRFVSPMPGYLSYGGPYVQELSLERGSEGMELVYYYAMLNGYETGALEDTTDGRVLMEDIGDGEFIFLDFDPETGETFWTDLWEEPERLPLAVGVLLDLESDRGLVWPDLIAPVMVDTSQSRARSVRSTRDMMIRQRGAGDSDR</sequence>
<evidence type="ECO:0000256" key="5">
    <source>
        <dbReference type="ARBA" id="ARBA00022692"/>
    </source>
</evidence>
<evidence type="ECO:0000313" key="10">
    <source>
        <dbReference type="EMBL" id="RFF29033.1"/>
    </source>
</evidence>
<feature type="region of interest" description="Disordered" evidence="8">
    <location>
        <begin position="1"/>
        <end position="34"/>
    </location>
</feature>
<evidence type="ECO:0000256" key="7">
    <source>
        <dbReference type="ARBA" id="ARBA00023136"/>
    </source>
</evidence>
<evidence type="ECO:0000256" key="1">
    <source>
        <dbReference type="ARBA" id="ARBA00004377"/>
    </source>
</evidence>
<evidence type="ECO:0000256" key="9">
    <source>
        <dbReference type="SAM" id="Phobius"/>
    </source>
</evidence>
<dbReference type="NCBIfam" id="TIGR02532">
    <property type="entry name" value="IV_pilin_GFxxxE"/>
    <property type="match status" value="1"/>
</dbReference>
<comment type="subcellular location">
    <subcellularLocation>
        <location evidence="1">Cell inner membrane</location>
        <topology evidence="1">Single-pass membrane protein</topology>
    </subcellularLocation>
</comment>
<dbReference type="SUPFAM" id="SSF54523">
    <property type="entry name" value="Pili subunits"/>
    <property type="match status" value="1"/>
</dbReference>
<feature type="transmembrane region" description="Helical" evidence="9">
    <location>
        <begin position="42"/>
        <end position="63"/>
    </location>
</feature>
<keyword evidence="5 9" id="KW-0812">Transmembrane</keyword>
<organism evidence="10 11">
    <name type="scientific">Wenzhouxiangella sediminis</name>
    <dbReference type="NCBI Taxonomy" id="1792836"/>
    <lineage>
        <taxon>Bacteria</taxon>
        <taxon>Pseudomonadati</taxon>
        <taxon>Pseudomonadota</taxon>
        <taxon>Gammaproteobacteria</taxon>
        <taxon>Chromatiales</taxon>
        <taxon>Wenzhouxiangellaceae</taxon>
        <taxon>Wenzhouxiangella</taxon>
    </lineage>
</organism>
<dbReference type="RefSeq" id="WP_116651839.1">
    <property type="nucleotide sequence ID" value="NZ_QUZK01000052.1"/>
</dbReference>
<dbReference type="PANTHER" id="PTHR39583:SF2">
    <property type="entry name" value="TYPE II SECRETION SYSTEM PROTEIN J"/>
    <property type="match status" value="1"/>
</dbReference>
<dbReference type="OrthoDB" id="5801210at2"/>